<evidence type="ECO:0000313" key="1">
    <source>
        <dbReference type="EMBL" id="MBI4251198.1"/>
    </source>
</evidence>
<dbReference type="EMBL" id="JACQRX010000085">
    <property type="protein sequence ID" value="MBI4251198.1"/>
    <property type="molecule type" value="Genomic_DNA"/>
</dbReference>
<sequence length="48" mass="5849">RMQRYMVEMGYYPAFAGSPFFQAMRSYVKGNKNLNKLFFDMRDVWLDK</sequence>
<feature type="non-terminal residue" evidence="1">
    <location>
        <position position="1"/>
    </location>
</feature>
<evidence type="ECO:0000313" key="2">
    <source>
        <dbReference type="Proteomes" id="UP000752292"/>
    </source>
</evidence>
<dbReference type="Proteomes" id="UP000752292">
    <property type="component" value="Unassembled WGS sequence"/>
</dbReference>
<comment type="caution">
    <text evidence="1">The sequence shown here is derived from an EMBL/GenBank/DDBJ whole genome shotgun (WGS) entry which is preliminary data.</text>
</comment>
<name>A0A933E8M6_UNCTE</name>
<reference evidence="1" key="1">
    <citation type="submission" date="2020-07" db="EMBL/GenBank/DDBJ databases">
        <title>Huge and variable diversity of episymbiotic CPR bacteria and DPANN archaea in groundwater ecosystems.</title>
        <authorList>
            <person name="He C.Y."/>
            <person name="Keren R."/>
            <person name="Whittaker M."/>
            <person name="Farag I.F."/>
            <person name="Doudna J."/>
            <person name="Cate J.H.D."/>
            <person name="Banfield J.F."/>
        </authorList>
    </citation>
    <scope>NUCLEOTIDE SEQUENCE</scope>
    <source>
        <strain evidence="1">NC_groundwater_1370_Ag_S-0.2um_69_93</strain>
    </source>
</reference>
<organism evidence="1 2">
    <name type="scientific">Tectimicrobiota bacterium</name>
    <dbReference type="NCBI Taxonomy" id="2528274"/>
    <lineage>
        <taxon>Bacteria</taxon>
        <taxon>Pseudomonadati</taxon>
        <taxon>Nitrospinota/Tectimicrobiota group</taxon>
        <taxon>Candidatus Tectimicrobiota</taxon>
    </lineage>
</organism>
<protein>
    <submittedName>
        <fullName evidence="1">Uncharacterized protein</fullName>
    </submittedName>
</protein>
<gene>
    <name evidence="1" type="ORF">HY618_01960</name>
</gene>
<accession>A0A933E8M6</accession>
<dbReference type="AlphaFoldDB" id="A0A933E8M6"/>
<proteinExistence type="predicted"/>